<dbReference type="OrthoDB" id="2148418at2759"/>
<evidence type="ECO:0000313" key="5">
    <source>
        <dbReference type="EMBL" id="GMG16484.1"/>
    </source>
</evidence>
<accession>A0A9W7DF53</accession>
<dbReference type="AlphaFoldDB" id="A0A9W7DF53"/>
<dbReference type="SMART" id="SM00028">
    <property type="entry name" value="TPR"/>
    <property type="match status" value="4"/>
</dbReference>
<feature type="compositionally biased region" description="Polar residues" evidence="4">
    <location>
        <begin position="679"/>
        <end position="703"/>
    </location>
</feature>
<evidence type="ECO:0000256" key="1">
    <source>
        <dbReference type="ARBA" id="ARBA00022737"/>
    </source>
</evidence>
<dbReference type="InterPro" id="IPR019734">
    <property type="entry name" value="TPR_rpt"/>
</dbReference>
<keyword evidence="6" id="KW-1185">Reference proteome</keyword>
<comment type="caution">
    <text evidence="5">The sequence shown here is derived from an EMBL/GenBank/DDBJ whole genome shotgun (WGS) entry which is preliminary data.</text>
</comment>
<evidence type="ECO:0000313" key="6">
    <source>
        <dbReference type="Proteomes" id="UP001165121"/>
    </source>
</evidence>
<feature type="compositionally biased region" description="Basic and acidic residues" evidence="4">
    <location>
        <begin position="905"/>
        <end position="931"/>
    </location>
</feature>
<feature type="compositionally biased region" description="Polar residues" evidence="4">
    <location>
        <begin position="934"/>
        <end position="958"/>
    </location>
</feature>
<feature type="region of interest" description="Disordered" evidence="4">
    <location>
        <begin position="517"/>
        <end position="588"/>
    </location>
</feature>
<protein>
    <submittedName>
        <fullName evidence="5">Unnamed protein product</fullName>
    </submittedName>
</protein>
<dbReference type="PROSITE" id="PS50096">
    <property type="entry name" value="IQ"/>
    <property type="match status" value="2"/>
</dbReference>
<dbReference type="SUPFAM" id="SSF48452">
    <property type="entry name" value="TPR-like"/>
    <property type="match status" value="1"/>
</dbReference>
<feature type="compositionally biased region" description="Polar residues" evidence="4">
    <location>
        <begin position="642"/>
        <end position="660"/>
    </location>
</feature>
<gene>
    <name evidence="5" type="ORF">Pfra01_002979000</name>
</gene>
<dbReference type="EMBL" id="BSXT01018936">
    <property type="protein sequence ID" value="GMG16484.1"/>
    <property type="molecule type" value="Genomic_DNA"/>
</dbReference>
<dbReference type="Pfam" id="PF13181">
    <property type="entry name" value="TPR_8"/>
    <property type="match status" value="1"/>
</dbReference>
<dbReference type="Pfam" id="PF00612">
    <property type="entry name" value="IQ"/>
    <property type="match status" value="2"/>
</dbReference>
<feature type="region of interest" description="Disordered" evidence="4">
    <location>
        <begin position="476"/>
        <end position="505"/>
    </location>
</feature>
<evidence type="ECO:0000256" key="3">
    <source>
        <dbReference type="SAM" id="Coils"/>
    </source>
</evidence>
<feature type="region of interest" description="Disordered" evidence="4">
    <location>
        <begin position="420"/>
        <end position="457"/>
    </location>
</feature>
<feature type="region of interest" description="Disordered" evidence="4">
    <location>
        <begin position="285"/>
        <end position="328"/>
    </location>
</feature>
<feature type="region of interest" description="Disordered" evidence="4">
    <location>
        <begin position="346"/>
        <end position="402"/>
    </location>
</feature>
<feature type="compositionally biased region" description="Acidic residues" evidence="4">
    <location>
        <begin position="476"/>
        <end position="492"/>
    </location>
</feature>
<keyword evidence="3" id="KW-0175">Coiled coil</keyword>
<feature type="compositionally biased region" description="Polar residues" evidence="4">
    <location>
        <begin position="371"/>
        <end position="398"/>
    </location>
</feature>
<evidence type="ECO:0000256" key="4">
    <source>
        <dbReference type="SAM" id="MobiDB-lite"/>
    </source>
</evidence>
<name>A0A9W7DF53_9STRA</name>
<feature type="region of interest" description="Disordered" evidence="4">
    <location>
        <begin position="611"/>
        <end position="703"/>
    </location>
</feature>
<feature type="compositionally biased region" description="Basic and acidic residues" evidence="4">
    <location>
        <begin position="661"/>
        <end position="674"/>
    </location>
</feature>
<dbReference type="Proteomes" id="UP001165121">
    <property type="component" value="Unassembled WGS sequence"/>
</dbReference>
<keyword evidence="1" id="KW-0677">Repeat</keyword>
<dbReference type="PANTHER" id="PTHR45641:SF19">
    <property type="entry name" value="NEPHROCYSTIN-3"/>
    <property type="match status" value="1"/>
</dbReference>
<proteinExistence type="predicted"/>
<reference evidence="5" key="1">
    <citation type="submission" date="2023-04" db="EMBL/GenBank/DDBJ databases">
        <title>Phytophthora fragariaefolia NBRC 109709.</title>
        <authorList>
            <person name="Ichikawa N."/>
            <person name="Sato H."/>
            <person name="Tonouchi N."/>
        </authorList>
    </citation>
    <scope>NUCLEOTIDE SEQUENCE</scope>
    <source>
        <strain evidence="5">NBRC 109709</strain>
    </source>
</reference>
<feature type="compositionally biased region" description="Polar residues" evidence="4">
    <location>
        <begin position="547"/>
        <end position="559"/>
    </location>
</feature>
<dbReference type="PANTHER" id="PTHR45641">
    <property type="entry name" value="TETRATRICOPEPTIDE REPEAT PROTEIN (AFU_ORTHOLOGUE AFUA_6G03870)"/>
    <property type="match status" value="1"/>
</dbReference>
<dbReference type="InterPro" id="IPR011990">
    <property type="entry name" value="TPR-like_helical_dom_sf"/>
</dbReference>
<sequence>MRKNLDRKQTSNHDSDQSLLEMLSSTVACLKQKHMDLEALGCLEQSLWLKRRMFGVDNSVVHKALNEVMLSYNSVAMQYLAQGQFDQCLAMLRKAEAITAPGNFKRCQALQILTFNNIGCCYRKLGKLKSALKYLKEAAQIGSGTAHVKNLSITHLNLCAIQSQLGRHDLALEHAQAAIFHTQEELVSLEDGATNERDEDDGCCGDDREQVDALDPKTREEKIISLAVAYHNLAVELEFNGRGEASLQWYKKALQLVWKYRETNEALCESFKKIFLDAKKKQQSAHVRQNGIPASASSANSSGNGRRPITRPRSAHASSRYANEADRGDVSYSSTVASQCYKATKPSTAGLRYGSPRTAAGIRGAKPQRPASATTRQRPMSAKLSTQANYRASSNGSRDSAEDTVELHWKRLEREHDLNNLAPRKLEHKNRRPQSAGSANTAARRRNQVTNENQRRQKLEGHLYFAAKDDDIIGNDEDYGVIDDDGDCDDGFDNYPGAPPSAYSSNQLERVHNNENGRASCISGHRSRASGGPRHRRALDDSRSHASLETSGDSESIAASSRGPEQDSPIASLTGYSGDDDTDPDLPAQRVGHMEYLRRMKKLAESIKDDLNGIGTHQPTVKPAQLAANHARSPDRIKVESSRLNNESGSRVSTPQSATSKLRDRIEQARRDSMDTLPESETGSGNSNQVQHAMSTPPKQSTVKDNGVDIWEDFHVFGSETEARDAELRKFYVAAGCRLQAFIRGHHCRTEVNQLKQLENDSATLIQQQARQYLEALQKNRRLEEVRLQLELQKEEVEDMAACLIQRLCRRLLSRRNTSMTRGDGEDTDDKPASQRQPHSIADVVLGAAVNKSIGSVQTLMNQEEQYPRLNPAATVPRINLNYPQNPEEPRRSFTLSSIPLSNRGEGEMPIKTQHDSTSRSDVYEDEEKRKMSPSHSANPTPRIGSSTENDKSLSSLTADRECQHEAATRIQALIKSFLVRQRIAQNDAGDLCRSYIERKHFFIALDNAVGKMTHYLVLVAWLTHVRLLGVFVAGAGTRVSRRTQHRQNPGAGARLPEPFAVRMHEGRNLFSCEHNSKVFSVASIQYAARS</sequence>
<feature type="compositionally biased region" description="Low complexity" evidence="4">
    <location>
        <begin position="294"/>
        <end position="305"/>
    </location>
</feature>
<dbReference type="InterPro" id="IPR000048">
    <property type="entry name" value="IQ_motif_EF-hand-BS"/>
</dbReference>
<feature type="region of interest" description="Disordered" evidence="4">
    <location>
        <begin position="819"/>
        <end position="838"/>
    </location>
</feature>
<organism evidence="5 6">
    <name type="scientific">Phytophthora fragariaefolia</name>
    <dbReference type="NCBI Taxonomy" id="1490495"/>
    <lineage>
        <taxon>Eukaryota</taxon>
        <taxon>Sar</taxon>
        <taxon>Stramenopiles</taxon>
        <taxon>Oomycota</taxon>
        <taxon>Peronosporomycetes</taxon>
        <taxon>Peronosporales</taxon>
        <taxon>Peronosporaceae</taxon>
        <taxon>Phytophthora</taxon>
    </lineage>
</organism>
<feature type="compositionally biased region" description="Basic residues" evidence="4">
    <location>
        <begin position="525"/>
        <end position="537"/>
    </location>
</feature>
<evidence type="ECO:0000256" key="2">
    <source>
        <dbReference type="ARBA" id="ARBA00022803"/>
    </source>
</evidence>
<feature type="coiled-coil region" evidence="3">
    <location>
        <begin position="748"/>
        <end position="807"/>
    </location>
</feature>
<feature type="region of interest" description="Disordered" evidence="4">
    <location>
        <begin position="879"/>
        <end position="959"/>
    </location>
</feature>
<dbReference type="Gene3D" id="1.25.40.10">
    <property type="entry name" value="Tetratricopeptide repeat domain"/>
    <property type="match status" value="2"/>
</dbReference>
<feature type="compositionally biased region" description="Basic and acidic residues" evidence="4">
    <location>
        <begin position="632"/>
        <end position="641"/>
    </location>
</feature>
<keyword evidence="2" id="KW-0802">TPR repeat</keyword>